<feature type="region of interest" description="Disordered" evidence="1">
    <location>
        <begin position="330"/>
        <end position="357"/>
    </location>
</feature>
<evidence type="ECO:0000313" key="2">
    <source>
        <dbReference type="EMBL" id="KAF5857601.1"/>
    </source>
</evidence>
<accession>A0A8H5ZYW4</accession>
<dbReference type="InterPro" id="IPR022198">
    <property type="entry name" value="DUF3723"/>
</dbReference>
<feature type="region of interest" description="Disordered" evidence="1">
    <location>
        <begin position="1"/>
        <end position="21"/>
    </location>
</feature>
<dbReference type="Pfam" id="PF12520">
    <property type="entry name" value="DUF3723"/>
    <property type="match status" value="1"/>
</dbReference>
<organism evidence="2 3">
    <name type="scientific">Petromyces alliaceus</name>
    <name type="common">Aspergillus alliaceus</name>
    <dbReference type="NCBI Taxonomy" id="209559"/>
    <lineage>
        <taxon>Eukaryota</taxon>
        <taxon>Fungi</taxon>
        <taxon>Dikarya</taxon>
        <taxon>Ascomycota</taxon>
        <taxon>Pezizomycotina</taxon>
        <taxon>Eurotiomycetes</taxon>
        <taxon>Eurotiomycetidae</taxon>
        <taxon>Eurotiales</taxon>
        <taxon>Aspergillaceae</taxon>
        <taxon>Aspergillus</taxon>
        <taxon>Aspergillus subgen. Circumdati</taxon>
    </lineage>
</organism>
<name>A0A8H5ZYW4_PETAA</name>
<feature type="compositionally biased region" description="Basic and acidic residues" evidence="1">
    <location>
        <begin position="348"/>
        <end position="357"/>
    </location>
</feature>
<protein>
    <submittedName>
        <fullName evidence="2">Uncharacterized protein</fullName>
    </submittedName>
</protein>
<feature type="compositionally biased region" description="Basic and acidic residues" evidence="1">
    <location>
        <begin position="1"/>
        <end position="10"/>
    </location>
</feature>
<gene>
    <name evidence="2" type="ORF">ETB97_005530</name>
</gene>
<comment type="caution">
    <text evidence="2">The sequence shown here is derived from an EMBL/GenBank/DDBJ whole genome shotgun (WGS) entry which is preliminary data.</text>
</comment>
<dbReference type="AlphaFoldDB" id="A0A8H5ZYW4"/>
<dbReference type="EMBL" id="SPNV01000248">
    <property type="protein sequence ID" value="KAF5857601.1"/>
    <property type="molecule type" value="Genomic_DNA"/>
</dbReference>
<evidence type="ECO:0000256" key="1">
    <source>
        <dbReference type="SAM" id="MobiDB-lite"/>
    </source>
</evidence>
<sequence length="530" mass="60180">MKDIDQDTVEKPQLMAPNASKSDAKVSKGLVLSGQVFATFSEPERAAIWGRMKRFDGLIPSLYTFFEDFKYLESCAHCIKRLFGPPERSIYTTMREMFIGSLDMKDDYLVQTSESAFRRMRAGSLEQFDLGYRQVWLYTMRHYPWMPPDPKSSNSLLAKPTHAKADERAVYEMARLAYRLGFKSLEIERLLDRSPDRQIARAALLQARKPTVFRYDDRIFESLIDQIIGCFSTAIPCAEETACELLSSSSVDNRTRCGLPRMRTHKQDSSLLFVDHLHSEKLKLSGTINSYFVRRCVYFAFFGKRLIVSQDGHHEPGFDIDSELPRPPLFIQDEGSNGGGNRPTTTDRNVEREREPQMLRAQVKRGMPETEMCGKRHRWQRCRTRCGDGRQRRAIRRNSRHMTHGSMSGECIDRGVRIGDMDLDAGTISSVLQRTESDTMSLAAVERFSDPASCSGASSADGRVLSVLSERQALDQECMDYRLGSESLERQLQLACLQEHSVSWNNAVGLTDSASTRSVTNVFDLDNSDG</sequence>
<evidence type="ECO:0000313" key="3">
    <source>
        <dbReference type="Proteomes" id="UP000541154"/>
    </source>
</evidence>
<keyword evidence="3" id="KW-1185">Reference proteome</keyword>
<reference evidence="2 3" key="1">
    <citation type="submission" date="2019-04" db="EMBL/GenBank/DDBJ databases">
        <title>Aspergillus burnettii sp. nov., novel species from soil in southeast Queensland.</title>
        <authorList>
            <person name="Gilchrist C.L.M."/>
            <person name="Pitt J.I."/>
            <person name="Lange L."/>
            <person name="Lacey H.J."/>
            <person name="Vuong D."/>
            <person name="Midgley D.J."/>
            <person name="Greenfield P."/>
            <person name="Bradbury M."/>
            <person name="Lacey E."/>
            <person name="Busk P.K."/>
            <person name="Pilgaard B."/>
            <person name="Chooi Y.H."/>
            <person name="Piggott A.M."/>
        </authorList>
    </citation>
    <scope>NUCLEOTIDE SEQUENCE [LARGE SCALE GENOMIC DNA]</scope>
    <source>
        <strain evidence="2 3">FRR 5400</strain>
    </source>
</reference>
<dbReference type="Proteomes" id="UP000541154">
    <property type="component" value="Unassembled WGS sequence"/>
</dbReference>
<proteinExistence type="predicted"/>